<accession>E0VC58</accession>
<comment type="similarity">
    <text evidence="2">Belongs to the small GTPase superfamily. Rab family.</text>
</comment>
<dbReference type="PROSITE" id="PS51420">
    <property type="entry name" value="RHO"/>
    <property type="match status" value="1"/>
</dbReference>
<dbReference type="InterPro" id="IPR001806">
    <property type="entry name" value="Small_GTPase"/>
</dbReference>
<dbReference type="EMBL" id="AAZO01000955">
    <property type="status" value="NOT_ANNOTATED_CDS"/>
    <property type="molecule type" value="Genomic_DNA"/>
</dbReference>
<name>E0VC58_PEDHC</name>
<dbReference type="SMART" id="SM00173">
    <property type="entry name" value="RAS"/>
    <property type="match status" value="1"/>
</dbReference>
<dbReference type="OMA" id="LGEQCPC"/>
<dbReference type="eggNOG" id="KOG0091">
    <property type="taxonomic scope" value="Eukaryota"/>
</dbReference>
<dbReference type="InterPro" id="IPR027417">
    <property type="entry name" value="P-loop_NTPase"/>
</dbReference>
<evidence type="ECO:0008006" key="16">
    <source>
        <dbReference type="Google" id="ProtNLM"/>
    </source>
</evidence>
<keyword evidence="6" id="KW-0072">Autophagy</keyword>
<evidence type="ECO:0000256" key="12">
    <source>
        <dbReference type="ARBA" id="ARBA00025701"/>
    </source>
</evidence>
<dbReference type="AlphaFoldDB" id="E0VC58"/>
<keyword evidence="15" id="KW-1185">Reference proteome</keyword>
<dbReference type="EnsemblMetazoa" id="PHUM080090-RA">
    <property type="protein sequence ID" value="PHUM080090-PA"/>
    <property type="gene ID" value="PHUM080090"/>
</dbReference>
<dbReference type="SMART" id="SM00174">
    <property type="entry name" value="RHO"/>
    <property type="match status" value="1"/>
</dbReference>
<reference evidence="13" key="2">
    <citation type="submission" date="2007-04" db="EMBL/GenBank/DDBJ databases">
        <title>The genome of the human body louse.</title>
        <authorList>
            <consortium name="The Human Body Louse Genome Consortium"/>
            <person name="Kirkness E."/>
            <person name="Walenz B."/>
            <person name="Hass B."/>
            <person name="Bruggner R."/>
            <person name="Strausberg R."/>
        </authorList>
    </citation>
    <scope>NUCLEOTIDE SEQUENCE</scope>
    <source>
        <strain evidence="13">USDA</strain>
    </source>
</reference>
<proteinExistence type="inferred from homology"/>
<gene>
    <name evidence="14" type="primary">8231370</name>
    <name evidence="13" type="ORF">Phum_PHUM080090</name>
</gene>
<evidence type="ECO:0000256" key="1">
    <source>
        <dbReference type="ARBA" id="ARBA00004342"/>
    </source>
</evidence>
<keyword evidence="9" id="KW-0449">Lipoprotein</keyword>
<reference evidence="13" key="1">
    <citation type="submission" date="2007-04" db="EMBL/GenBank/DDBJ databases">
        <title>Annotation of Pediculus humanus corporis strain USDA.</title>
        <authorList>
            <person name="Kirkness E."/>
            <person name="Hannick L."/>
            <person name="Hass B."/>
            <person name="Bruggner R."/>
            <person name="Lawson D."/>
            <person name="Bidwell S."/>
            <person name="Joardar V."/>
            <person name="Caler E."/>
            <person name="Walenz B."/>
            <person name="Inman J."/>
            <person name="Schobel S."/>
            <person name="Galinsky K."/>
            <person name="Amedeo P."/>
            <person name="Strausberg R."/>
        </authorList>
    </citation>
    <scope>NUCLEOTIDE SEQUENCE</scope>
    <source>
        <strain evidence="13">USDA</strain>
    </source>
</reference>
<reference evidence="14" key="3">
    <citation type="submission" date="2020-05" db="UniProtKB">
        <authorList>
            <consortium name="EnsemblMetazoa"/>
        </authorList>
    </citation>
    <scope>IDENTIFICATION</scope>
    <source>
        <strain evidence="14">USDA</strain>
    </source>
</reference>
<protein>
    <recommendedName>
        <fullName evidence="16">Ras-related protein Rab-39B</fullName>
    </recommendedName>
</protein>
<dbReference type="CTD" id="8231370"/>
<evidence type="ECO:0000313" key="15">
    <source>
        <dbReference type="Proteomes" id="UP000009046"/>
    </source>
</evidence>
<keyword evidence="4" id="KW-0488">Methylation</keyword>
<dbReference type="Pfam" id="PF00071">
    <property type="entry name" value="Ras"/>
    <property type="match status" value="1"/>
</dbReference>
<dbReference type="FunCoup" id="E0VC58">
    <property type="interactions" value="271"/>
</dbReference>
<dbReference type="PRINTS" id="PR00449">
    <property type="entry name" value="RASTRNSFRMNG"/>
</dbReference>
<dbReference type="InterPro" id="IPR005225">
    <property type="entry name" value="Small_GTP-bd"/>
</dbReference>
<dbReference type="SUPFAM" id="SSF52540">
    <property type="entry name" value="P-loop containing nucleoside triphosphate hydrolases"/>
    <property type="match status" value="1"/>
</dbReference>
<dbReference type="GO" id="GO:0003924">
    <property type="term" value="F:GTPase activity"/>
    <property type="evidence" value="ECO:0007669"/>
    <property type="project" value="InterPro"/>
</dbReference>
<dbReference type="Gene3D" id="3.40.50.300">
    <property type="entry name" value="P-loop containing nucleotide triphosphate hydrolases"/>
    <property type="match status" value="1"/>
</dbReference>
<evidence type="ECO:0000256" key="8">
    <source>
        <dbReference type="ARBA" id="ARBA00023136"/>
    </source>
</evidence>
<keyword evidence="10" id="KW-0636">Prenylation</keyword>
<dbReference type="SMART" id="SM00176">
    <property type="entry name" value="RAN"/>
    <property type="match status" value="1"/>
</dbReference>
<dbReference type="EMBL" id="DS235047">
    <property type="protein sequence ID" value="EEB10964.1"/>
    <property type="molecule type" value="Genomic_DNA"/>
</dbReference>
<evidence type="ECO:0000256" key="7">
    <source>
        <dbReference type="ARBA" id="ARBA00023134"/>
    </source>
</evidence>
<dbReference type="FunFam" id="3.40.50.300:FF:000358">
    <property type="entry name" value="RAB39B, member RAS oncogene family"/>
    <property type="match status" value="1"/>
</dbReference>
<dbReference type="GeneID" id="8231370"/>
<dbReference type="VEuPathDB" id="VectorBase:PHUM080090"/>
<evidence type="ECO:0000313" key="14">
    <source>
        <dbReference type="EnsemblMetazoa" id="PHUM080090-PA"/>
    </source>
</evidence>
<dbReference type="GO" id="GO:0005525">
    <property type="term" value="F:GTP binding"/>
    <property type="evidence" value="ECO:0007669"/>
    <property type="project" value="UniProtKB-KW"/>
</dbReference>
<keyword evidence="11" id="KW-0968">Cytoplasmic vesicle</keyword>
<dbReference type="KEGG" id="phu:Phum_PHUM080090"/>
<comment type="subcellular location">
    <subcellularLocation>
        <location evidence="1">Cell membrane</location>
        <topology evidence="1">Lipid-anchor</topology>
        <orientation evidence="1">Cytoplasmic side</orientation>
    </subcellularLocation>
    <subcellularLocation>
        <location evidence="12">Cytoplasmic vesicle membrane</location>
        <topology evidence="12">Lipid-anchor</topology>
        <orientation evidence="12">Cytoplasmic side</orientation>
    </subcellularLocation>
</comment>
<sequence>MVESLFDYQFRLILIGDSTVGKSSLLKYFTDGKFAEVTSSVSDPTVGVDFFARLIVLDDGTKIKLQLWDTAGQERFRSITKSYYRNSVGALLIYDICNKASFDHIPIWMNEAKRHIDPHRPAFVLVGCKMDLANLTGCRAVDLNEAKAFAKLHNIPHIETSAKSGTNVEEAFKAITQEVYNRVKSGEYTIEEGWDGIKTGFAGPDGLDFNYIEGEPAKSSCC</sequence>
<dbReference type="GO" id="GO:0030659">
    <property type="term" value="C:cytoplasmic vesicle membrane"/>
    <property type="evidence" value="ECO:0007669"/>
    <property type="project" value="UniProtKB-SubCell"/>
</dbReference>
<keyword evidence="7" id="KW-0342">GTP-binding</keyword>
<keyword evidence="3" id="KW-1003">Cell membrane</keyword>
<dbReference type="Proteomes" id="UP000009046">
    <property type="component" value="Unassembled WGS sequence"/>
</dbReference>
<dbReference type="InterPro" id="IPR050209">
    <property type="entry name" value="Rab_GTPases_membrane_traffic"/>
</dbReference>
<dbReference type="SMART" id="SM00175">
    <property type="entry name" value="RAB"/>
    <property type="match status" value="1"/>
</dbReference>
<dbReference type="OrthoDB" id="9989112at2759"/>
<dbReference type="PANTHER" id="PTHR47979">
    <property type="entry name" value="DRAB11-RELATED"/>
    <property type="match status" value="1"/>
</dbReference>
<dbReference type="RefSeq" id="XP_002423702.1">
    <property type="nucleotide sequence ID" value="XM_002423657.1"/>
</dbReference>
<evidence type="ECO:0000256" key="5">
    <source>
        <dbReference type="ARBA" id="ARBA00022741"/>
    </source>
</evidence>
<dbReference type="GO" id="GO:0006914">
    <property type="term" value="P:autophagy"/>
    <property type="evidence" value="ECO:0007669"/>
    <property type="project" value="UniProtKB-KW"/>
</dbReference>
<organism>
    <name type="scientific">Pediculus humanus subsp. corporis</name>
    <name type="common">Body louse</name>
    <dbReference type="NCBI Taxonomy" id="121224"/>
    <lineage>
        <taxon>Eukaryota</taxon>
        <taxon>Metazoa</taxon>
        <taxon>Ecdysozoa</taxon>
        <taxon>Arthropoda</taxon>
        <taxon>Hexapoda</taxon>
        <taxon>Insecta</taxon>
        <taxon>Pterygota</taxon>
        <taxon>Neoptera</taxon>
        <taxon>Paraneoptera</taxon>
        <taxon>Psocodea</taxon>
        <taxon>Troctomorpha</taxon>
        <taxon>Phthiraptera</taxon>
        <taxon>Anoplura</taxon>
        <taxon>Pediculidae</taxon>
        <taxon>Pediculus</taxon>
    </lineage>
</organism>
<keyword evidence="8" id="KW-0472">Membrane</keyword>
<dbReference type="PROSITE" id="PS51421">
    <property type="entry name" value="RAS"/>
    <property type="match status" value="1"/>
</dbReference>
<dbReference type="InParanoid" id="E0VC58"/>
<dbReference type="NCBIfam" id="TIGR00231">
    <property type="entry name" value="small_GTP"/>
    <property type="match status" value="1"/>
</dbReference>
<dbReference type="HOGENOM" id="CLU_041217_23_1_1"/>
<evidence type="ECO:0000256" key="11">
    <source>
        <dbReference type="ARBA" id="ARBA00023329"/>
    </source>
</evidence>
<dbReference type="GO" id="GO:0005886">
    <property type="term" value="C:plasma membrane"/>
    <property type="evidence" value="ECO:0007669"/>
    <property type="project" value="UniProtKB-SubCell"/>
</dbReference>
<evidence type="ECO:0000313" key="13">
    <source>
        <dbReference type="EMBL" id="EEB10964.1"/>
    </source>
</evidence>
<evidence type="ECO:0000256" key="6">
    <source>
        <dbReference type="ARBA" id="ARBA00023006"/>
    </source>
</evidence>
<dbReference type="PROSITE" id="PS51419">
    <property type="entry name" value="RAB"/>
    <property type="match status" value="1"/>
</dbReference>
<keyword evidence="5" id="KW-0547">Nucleotide-binding</keyword>
<evidence type="ECO:0000256" key="9">
    <source>
        <dbReference type="ARBA" id="ARBA00023288"/>
    </source>
</evidence>
<dbReference type="STRING" id="121224.E0VC58"/>
<evidence type="ECO:0000256" key="4">
    <source>
        <dbReference type="ARBA" id="ARBA00022481"/>
    </source>
</evidence>
<evidence type="ECO:0000256" key="3">
    <source>
        <dbReference type="ARBA" id="ARBA00022475"/>
    </source>
</evidence>
<evidence type="ECO:0000256" key="2">
    <source>
        <dbReference type="ARBA" id="ARBA00006270"/>
    </source>
</evidence>
<evidence type="ECO:0000256" key="10">
    <source>
        <dbReference type="ARBA" id="ARBA00023289"/>
    </source>
</evidence>